<evidence type="ECO:0000313" key="2">
    <source>
        <dbReference type="Proteomes" id="UP000637578"/>
    </source>
</evidence>
<name>A0A8J3CA30_9PSEU</name>
<organism evidence="1 2">
    <name type="scientific">Longimycelium tulufanense</name>
    <dbReference type="NCBI Taxonomy" id="907463"/>
    <lineage>
        <taxon>Bacteria</taxon>
        <taxon>Bacillati</taxon>
        <taxon>Actinomycetota</taxon>
        <taxon>Actinomycetes</taxon>
        <taxon>Pseudonocardiales</taxon>
        <taxon>Pseudonocardiaceae</taxon>
        <taxon>Longimycelium</taxon>
    </lineage>
</organism>
<sequence>MRDPQTPLEDLESLRRAMYAEVERDGLTVIGTAGTPVAHPLLRFVLDAEKMLRPFAATSETPEHDPADEFFE</sequence>
<dbReference type="AlphaFoldDB" id="A0A8J3CA30"/>
<reference evidence="1" key="2">
    <citation type="submission" date="2020-09" db="EMBL/GenBank/DDBJ databases">
        <authorList>
            <person name="Sun Q."/>
            <person name="Zhou Y."/>
        </authorList>
    </citation>
    <scope>NUCLEOTIDE SEQUENCE</scope>
    <source>
        <strain evidence="1">CGMCC 4.5737</strain>
    </source>
</reference>
<proteinExistence type="predicted"/>
<dbReference type="EMBL" id="BMMK01000006">
    <property type="protein sequence ID" value="GGM48533.1"/>
    <property type="molecule type" value="Genomic_DNA"/>
</dbReference>
<evidence type="ECO:0000313" key="1">
    <source>
        <dbReference type="EMBL" id="GGM48533.1"/>
    </source>
</evidence>
<dbReference type="Proteomes" id="UP000637578">
    <property type="component" value="Unassembled WGS sequence"/>
</dbReference>
<keyword evidence="2" id="KW-1185">Reference proteome</keyword>
<accession>A0A8J3CA30</accession>
<reference evidence="1" key="1">
    <citation type="journal article" date="2014" name="Int. J. Syst. Evol. Microbiol.">
        <title>Complete genome sequence of Corynebacterium casei LMG S-19264T (=DSM 44701T), isolated from a smear-ripened cheese.</title>
        <authorList>
            <consortium name="US DOE Joint Genome Institute (JGI-PGF)"/>
            <person name="Walter F."/>
            <person name="Albersmeier A."/>
            <person name="Kalinowski J."/>
            <person name="Ruckert C."/>
        </authorList>
    </citation>
    <scope>NUCLEOTIDE SEQUENCE</scope>
    <source>
        <strain evidence="1">CGMCC 4.5737</strain>
    </source>
</reference>
<comment type="caution">
    <text evidence="1">The sequence shown here is derived from an EMBL/GenBank/DDBJ whole genome shotgun (WGS) entry which is preliminary data.</text>
</comment>
<gene>
    <name evidence="1" type="ORF">GCM10012275_19350</name>
</gene>
<protein>
    <submittedName>
        <fullName evidence="1">Uncharacterized protein</fullName>
    </submittedName>
</protein>